<dbReference type="Gene3D" id="3.10.450.50">
    <property type="match status" value="1"/>
</dbReference>
<dbReference type="InterPro" id="IPR037401">
    <property type="entry name" value="SnoaL-like"/>
</dbReference>
<protein>
    <submittedName>
        <fullName evidence="2">Nuclear transport factor 2 family protein</fullName>
    </submittedName>
</protein>
<comment type="caution">
    <text evidence="2">The sequence shown here is derived from an EMBL/GenBank/DDBJ whole genome shotgun (WGS) entry which is preliminary data.</text>
</comment>
<evidence type="ECO:0000313" key="3">
    <source>
        <dbReference type="Proteomes" id="UP000283644"/>
    </source>
</evidence>
<dbReference type="Proteomes" id="UP000283644">
    <property type="component" value="Unassembled WGS sequence"/>
</dbReference>
<dbReference type="Pfam" id="PF12680">
    <property type="entry name" value="SnoaL_2"/>
    <property type="match status" value="1"/>
</dbReference>
<name>A0A417XV67_9ACTN</name>
<dbReference type="EMBL" id="QXGH01000036">
    <property type="protein sequence ID" value="RHW24067.1"/>
    <property type="molecule type" value="Genomic_DNA"/>
</dbReference>
<reference evidence="2 3" key="1">
    <citation type="submission" date="2018-09" db="EMBL/GenBank/DDBJ databases">
        <title>Genome sequencing of Nocardioides immobilis CCTCC AB 2017083 for comparison to Nocardioides silvaticus.</title>
        <authorList>
            <person name="Li C."/>
            <person name="Wang G."/>
        </authorList>
    </citation>
    <scope>NUCLEOTIDE SEQUENCE [LARGE SCALE GENOMIC DNA]</scope>
    <source>
        <strain evidence="2 3">CCTCC AB 2017083</strain>
    </source>
</reference>
<keyword evidence="3" id="KW-1185">Reference proteome</keyword>
<proteinExistence type="predicted"/>
<evidence type="ECO:0000313" key="2">
    <source>
        <dbReference type="EMBL" id="RHW24067.1"/>
    </source>
</evidence>
<evidence type="ECO:0000259" key="1">
    <source>
        <dbReference type="Pfam" id="PF12680"/>
    </source>
</evidence>
<dbReference type="AlphaFoldDB" id="A0A417XV67"/>
<accession>A0A417XV67</accession>
<sequence>MKREDYDEYIRRFNAQDPTAFDEYIADDLHMQNGLLEFDGRQGMRDHYARIWSSFSEDLTVERFVSDEQTAAVQMWAHFTALRDDPESLFGPVRKGHTFDFRGLIRYDLRDGQFTDIRVAYNSFISTDHEGVVTELGIPH</sequence>
<organism evidence="2 3">
    <name type="scientific">Nocardioides immobilis</name>
    <dbReference type="NCBI Taxonomy" id="2049295"/>
    <lineage>
        <taxon>Bacteria</taxon>
        <taxon>Bacillati</taxon>
        <taxon>Actinomycetota</taxon>
        <taxon>Actinomycetes</taxon>
        <taxon>Propionibacteriales</taxon>
        <taxon>Nocardioidaceae</taxon>
        <taxon>Nocardioides</taxon>
    </lineage>
</organism>
<dbReference type="SUPFAM" id="SSF54427">
    <property type="entry name" value="NTF2-like"/>
    <property type="match status" value="1"/>
</dbReference>
<dbReference type="OrthoDB" id="26840at2"/>
<gene>
    <name evidence="2" type="ORF">D0Z08_26330</name>
</gene>
<dbReference type="InterPro" id="IPR032710">
    <property type="entry name" value="NTF2-like_dom_sf"/>
</dbReference>
<feature type="domain" description="SnoaL-like" evidence="1">
    <location>
        <begin position="8"/>
        <end position="116"/>
    </location>
</feature>
<dbReference type="RefSeq" id="WP_118928262.1">
    <property type="nucleotide sequence ID" value="NZ_QXGH01000036.1"/>
</dbReference>